<organism evidence="1 2">
    <name type="scientific">Ancylostoma caninum</name>
    <name type="common">Dog hookworm</name>
    <dbReference type="NCBI Taxonomy" id="29170"/>
    <lineage>
        <taxon>Eukaryota</taxon>
        <taxon>Metazoa</taxon>
        <taxon>Ecdysozoa</taxon>
        <taxon>Nematoda</taxon>
        <taxon>Chromadorea</taxon>
        <taxon>Rhabditida</taxon>
        <taxon>Rhabditina</taxon>
        <taxon>Rhabditomorpha</taxon>
        <taxon>Strongyloidea</taxon>
        <taxon>Ancylostomatidae</taxon>
        <taxon>Ancylostomatinae</taxon>
        <taxon>Ancylostoma</taxon>
    </lineage>
</organism>
<dbReference type="Proteomes" id="UP000252519">
    <property type="component" value="Unassembled WGS sequence"/>
</dbReference>
<evidence type="ECO:0000313" key="1">
    <source>
        <dbReference type="EMBL" id="RCN43812.1"/>
    </source>
</evidence>
<sequence>MIMMNYDLLSMIWVKLNSSSLFDHCVCNGESVDFDVTEGERANALFHHIVLRKPAASFCAALSNLNEMYFSKVFQSFVDFSQDLNGVTTPKNLCCQAKLIVTQNSRLSPKLGGVREPYVKIRKKYTYSSEGVNPQNSQEAKILGLGKGLPQATKSASATEAVAEERILSSGYSLAEIPDVATDSETPASKSVSYRNCDFVEGFPGVLCRTSAASTSPPYGISSVQESQPFPNLYDIPLSDQESNCSSLAIKSLYEKPDEGGVLSLYAQPEYRSSEQELHCSLPVCTDQMDIAQLFSSYPNDDISAYFSSSEDMPLTCSADLARLGYFDS</sequence>
<dbReference type="AlphaFoldDB" id="A0A368GHI6"/>
<dbReference type="OrthoDB" id="5876917at2759"/>
<protein>
    <submittedName>
        <fullName evidence="1">Uncharacterized protein</fullName>
    </submittedName>
</protein>
<name>A0A368GHI6_ANCCA</name>
<keyword evidence="2" id="KW-1185">Reference proteome</keyword>
<comment type="caution">
    <text evidence="1">The sequence shown here is derived from an EMBL/GenBank/DDBJ whole genome shotgun (WGS) entry which is preliminary data.</text>
</comment>
<evidence type="ECO:0000313" key="2">
    <source>
        <dbReference type="Proteomes" id="UP000252519"/>
    </source>
</evidence>
<gene>
    <name evidence="1" type="ORF">ANCCAN_10201</name>
</gene>
<proteinExistence type="predicted"/>
<reference evidence="1 2" key="1">
    <citation type="submission" date="2014-10" db="EMBL/GenBank/DDBJ databases">
        <title>Draft genome of the hookworm Ancylostoma caninum.</title>
        <authorList>
            <person name="Mitreva M."/>
        </authorList>
    </citation>
    <scope>NUCLEOTIDE SEQUENCE [LARGE SCALE GENOMIC DNA]</scope>
    <source>
        <strain evidence="1 2">Baltimore</strain>
    </source>
</reference>
<accession>A0A368GHI6</accession>
<dbReference type="EMBL" id="JOJR01000146">
    <property type="protein sequence ID" value="RCN43812.1"/>
    <property type="molecule type" value="Genomic_DNA"/>
</dbReference>